<dbReference type="OrthoDB" id="5308957at2759"/>
<protein>
    <recommendedName>
        <fullName evidence="1">Clr5 domain-containing protein</fullName>
    </recommendedName>
</protein>
<dbReference type="Pfam" id="PF14420">
    <property type="entry name" value="Clr5"/>
    <property type="match status" value="1"/>
</dbReference>
<gene>
    <name evidence="2" type="ORF">MMYC01_209771</name>
</gene>
<evidence type="ECO:0000313" key="2">
    <source>
        <dbReference type="EMBL" id="KXX74053.1"/>
    </source>
</evidence>
<dbReference type="AlphaFoldDB" id="A0A175VRQ4"/>
<dbReference type="Proteomes" id="UP000078237">
    <property type="component" value="Unassembled WGS sequence"/>
</dbReference>
<evidence type="ECO:0000313" key="3">
    <source>
        <dbReference type="Proteomes" id="UP000078237"/>
    </source>
</evidence>
<keyword evidence="3" id="KW-1185">Reference proteome</keyword>
<proteinExistence type="predicted"/>
<feature type="domain" description="Clr5" evidence="1">
    <location>
        <begin position="1"/>
        <end position="23"/>
    </location>
</feature>
<evidence type="ECO:0000259" key="1">
    <source>
        <dbReference type="Pfam" id="PF14420"/>
    </source>
</evidence>
<dbReference type="InterPro" id="IPR025676">
    <property type="entry name" value="Clr5_dom"/>
</dbReference>
<sequence>MEQQHEFYATVKMYKTHLRRWGLWKHDPYPANHESSAIICQTCSPTELQREEMVYRALRDYDDGVFSMRRWAFEKVGPNCQAGPAQVEQGIKVGEETYVRFRAAIDPLERRSSGDNGGKAGDFTQGLMYITVRFRTSSARDFRPIEAQLLRHLYELTASLRGPQHPTTQLWRALWSEGRGLAMGYRQLRMCAAIALEQFSQHTGYLHSWTVELHCLAIGLLHPRDQGDPEDKTTRFRDLLQNLEAHQPAYDARHINTVCIWASHYRHCSDHQGRLDLLEEGISLLEGVLADPVKAQVMDECPEDAFNVYSLLAGMNDRLKWWDVAEVCIRRAINLARRRWAETGEEGDFFVGLNSLEIILCAQGKIAEADGALEERRMLVRDTLQTFGHLMSKTILPGG</sequence>
<reference evidence="2 3" key="1">
    <citation type="journal article" date="2016" name="Genome Announc.">
        <title>Genome Sequence of Madurella mycetomatis mm55, Isolated from a Human Mycetoma Case in Sudan.</title>
        <authorList>
            <person name="Smit S."/>
            <person name="Derks M.F."/>
            <person name="Bervoets S."/>
            <person name="Fahal A."/>
            <person name="van Leeuwen W."/>
            <person name="van Belkum A."/>
            <person name="van de Sande W.W."/>
        </authorList>
    </citation>
    <scope>NUCLEOTIDE SEQUENCE [LARGE SCALE GENOMIC DNA]</scope>
    <source>
        <strain evidence="3">mm55</strain>
    </source>
</reference>
<dbReference type="EMBL" id="LCTW02000391">
    <property type="protein sequence ID" value="KXX74053.1"/>
    <property type="molecule type" value="Genomic_DNA"/>
</dbReference>
<organism evidence="2 3">
    <name type="scientific">Madurella mycetomatis</name>
    <dbReference type="NCBI Taxonomy" id="100816"/>
    <lineage>
        <taxon>Eukaryota</taxon>
        <taxon>Fungi</taxon>
        <taxon>Dikarya</taxon>
        <taxon>Ascomycota</taxon>
        <taxon>Pezizomycotina</taxon>
        <taxon>Sordariomycetes</taxon>
        <taxon>Sordariomycetidae</taxon>
        <taxon>Sordariales</taxon>
        <taxon>Sordariales incertae sedis</taxon>
        <taxon>Madurella</taxon>
    </lineage>
</organism>
<accession>A0A175VRQ4</accession>
<comment type="caution">
    <text evidence="2">The sequence shown here is derived from an EMBL/GenBank/DDBJ whole genome shotgun (WGS) entry which is preliminary data.</text>
</comment>
<dbReference type="VEuPathDB" id="FungiDB:MMYC01_209771"/>
<name>A0A175VRQ4_9PEZI</name>